<evidence type="ECO:0000313" key="8">
    <source>
        <dbReference type="Proteomes" id="UP000812277"/>
    </source>
</evidence>
<gene>
    <name evidence="7" type="ORF">K0T92_10320</name>
</gene>
<accession>A0ABS7D5B7</accession>
<keyword evidence="8" id="KW-1185">Reference proteome</keyword>
<dbReference type="PANTHER" id="PTHR33164">
    <property type="entry name" value="TRANSCRIPTIONAL REGULATOR, MARR FAMILY"/>
    <property type="match status" value="1"/>
</dbReference>
<dbReference type="InterPro" id="IPR000835">
    <property type="entry name" value="HTH_MarR-typ"/>
</dbReference>
<keyword evidence="2" id="KW-0963">Cytoplasm</keyword>
<feature type="domain" description="HTH marR-type" evidence="6">
    <location>
        <begin position="10"/>
        <end position="140"/>
    </location>
</feature>
<dbReference type="Pfam" id="PF22381">
    <property type="entry name" value="Staph_reg_Sar_Rot"/>
    <property type="match status" value="1"/>
</dbReference>
<evidence type="ECO:0000256" key="1">
    <source>
        <dbReference type="ARBA" id="ARBA00004496"/>
    </source>
</evidence>
<dbReference type="InterPro" id="IPR036390">
    <property type="entry name" value="WH_DNA-bd_sf"/>
</dbReference>
<sequence length="155" mass="17640">MNRNELLHLDNQLCFALYACAREVTKLYRPFLDELGLTYTQYVTMLVLWETDGIPVKALGERLYLDSGTLTPLLKKLQAAGLIHRERDTADERSVIVRLTEQGRAMQQLALAIPDKVFCQTSLQPEEVAQLREQLHKLTSTIHQCERSSPGSDLN</sequence>
<comment type="caution">
    <text evidence="7">The sequence shown here is derived from an EMBL/GenBank/DDBJ whole genome shotgun (WGS) entry which is preliminary data.</text>
</comment>
<dbReference type="SMART" id="SM00347">
    <property type="entry name" value="HTH_MARR"/>
    <property type="match status" value="1"/>
</dbReference>
<dbReference type="PANTHER" id="PTHR33164:SF5">
    <property type="entry name" value="ORGANIC HYDROPEROXIDE RESISTANCE TRANSCRIPTIONAL REGULATOR"/>
    <property type="match status" value="1"/>
</dbReference>
<organism evidence="7 8">
    <name type="scientific">Paenibacillus oenotherae</name>
    <dbReference type="NCBI Taxonomy" id="1435645"/>
    <lineage>
        <taxon>Bacteria</taxon>
        <taxon>Bacillati</taxon>
        <taxon>Bacillota</taxon>
        <taxon>Bacilli</taxon>
        <taxon>Bacillales</taxon>
        <taxon>Paenibacillaceae</taxon>
        <taxon>Paenibacillus</taxon>
    </lineage>
</organism>
<evidence type="ECO:0000256" key="3">
    <source>
        <dbReference type="ARBA" id="ARBA00023015"/>
    </source>
</evidence>
<dbReference type="SUPFAM" id="SSF46785">
    <property type="entry name" value="Winged helix' DNA-binding domain"/>
    <property type="match status" value="1"/>
</dbReference>
<evidence type="ECO:0000256" key="2">
    <source>
        <dbReference type="ARBA" id="ARBA00022490"/>
    </source>
</evidence>
<proteinExistence type="predicted"/>
<evidence type="ECO:0000313" key="7">
    <source>
        <dbReference type="EMBL" id="MBW7475142.1"/>
    </source>
</evidence>
<dbReference type="EMBL" id="JAHZIJ010000005">
    <property type="protein sequence ID" value="MBW7475142.1"/>
    <property type="molecule type" value="Genomic_DNA"/>
</dbReference>
<dbReference type="Proteomes" id="UP000812277">
    <property type="component" value="Unassembled WGS sequence"/>
</dbReference>
<dbReference type="Gene3D" id="1.10.10.10">
    <property type="entry name" value="Winged helix-like DNA-binding domain superfamily/Winged helix DNA-binding domain"/>
    <property type="match status" value="1"/>
</dbReference>
<name>A0ABS7D5B7_9BACL</name>
<protein>
    <submittedName>
        <fullName evidence="7">MarR family transcriptional regulator</fullName>
    </submittedName>
</protein>
<dbReference type="InterPro" id="IPR036388">
    <property type="entry name" value="WH-like_DNA-bd_sf"/>
</dbReference>
<evidence type="ECO:0000256" key="5">
    <source>
        <dbReference type="ARBA" id="ARBA00023163"/>
    </source>
</evidence>
<dbReference type="PROSITE" id="PS50995">
    <property type="entry name" value="HTH_MARR_2"/>
    <property type="match status" value="1"/>
</dbReference>
<dbReference type="InterPro" id="IPR055166">
    <property type="entry name" value="Transc_reg_Sar_Rot_HTH"/>
</dbReference>
<keyword evidence="4" id="KW-0238">DNA-binding</keyword>
<dbReference type="PRINTS" id="PR00598">
    <property type="entry name" value="HTHMARR"/>
</dbReference>
<reference evidence="7 8" key="1">
    <citation type="submission" date="2021-07" db="EMBL/GenBank/DDBJ databases">
        <title>Paenibacillus radiodurans sp. nov., isolated from the southeastern edge of Tengger Desert.</title>
        <authorList>
            <person name="Zhang G."/>
        </authorList>
    </citation>
    <scope>NUCLEOTIDE SEQUENCE [LARGE SCALE GENOMIC DNA]</scope>
    <source>
        <strain evidence="7 8">DT7-4</strain>
    </source>
</reference>
<keyword evidence="5" id="KW-0804">Transcription</keyword>
<dbReference type="InterPro" id="IPR039422">
    <property type="entry name" value="MarR/SlyA-like"/>
</dbReference>
<dbReference type="RefSeq" id="WP_219872374.1">
    <property type="nucleotide sequence ID" value="NZ_JAHZIJ010000005.1"/>
</dbReference>
<keyword evidence="3" id="KW-0805">Transcription regulation</keyword>
<evidence type="ECO:0000256" key="4">
    <source>
        <dbReference type="ARBA" id="ARBA00023125"/>
    </source>
</evidence>
<evidence type="ECO:0000259" key="6">
    <source>
        <dbReference type="PROSITE" id="PS50995"/>
    </source>
</evidence>
<comment type="subcellular location">
    <subcellularLocation>
        <location evidence="1">Cytoplasm</location>
    </subcellularLocation>
</comment>